<evidence type="ECO:0000256" key="1">
    <source>
        <dbReference type="SAM" id="SignalP"/>
    </source>
</evidence>
<evidence type="ECO:0000313" key="3">
    <source>
        <dbReference type="Proteomes" id="UP001519290"/>
    </source>
</evidence>
<sequence length="100" mass="10839">MHSALLRCDVLRLDLLRRTLLVALLLTGFLGAAVLPASAADPDAPTGSWSAETPATIDQAEFEGLEVREPGASEEYDRDEFGSAWEDFDGNDCDTRIILS</sequence>
<dbReference type="EMBL" id="JAGIOD010000001">
    <property type="protein sequence ID" value="MBP2382306.1"/>
    <property type="molecule type" value="Genomic_DNA"/>
</dbReference>
<evidence type="ECO:0000313" key="2">
    <source>
        <dbReference type="EMBL" id="MBP2382306.1"/>
    </source>
</evidence>
<keyword evidence="1" id="KW-0732">Signal</keyword>
<feature type="chain" id="PRO_5047053664" evidence="1">
    <location>
        <begin position="40"/>
        <end position="100"/>
    </location>
</feature>
<protein>
    <submittedName>
        <fullName evidence="2">Uncharacterized protein</fullName>
    </submittedName>
</protein>
<reference evidence="2 3" key="1">
    <citation type="submission" date="2021-03" db="EMBL/GenBank/DDBJ databases">
        <title>Sequencing the genomes of 1000 actinobacteria strains.</title>
        <authorList>
            <person name="Klenk H.-P."/>
        </authorList>
    </citation>
    <scope>NUCLEOTIDE SEQUENCE [LARGE SCALE GENOMIC DNA]</scope>
    <source>
        <strain evidence="2 3">DSM 14566</strain>
    </source>
</reference>
<gene>
    <name evidence="2" type="ORF">JOF43_002263</name>
</gene>
<accession>A0ABS4X1P7</accession>
<comment type="caution">
    <text evidence="2">The sequence shown here is derived from an EMBL/GenBank/DDBJ whole genome shotgun (WGS) entry which is preliminary data.</text>
</comment>
<proteinExistence type="predicted"/>
<keyword evidence="3" id="KW-1185">Reference proteome</keyword>
<dbReference type="RefSeq" id="WP_209902068.1">
    <property type="nucleotide sequence ID" value="NZ_BAAAJW010000003.1"/>
</dbReference>
<dbReference type="Proteomes" id="UP001519290">
    <property type="component" value="Unassembled WGS sequence"/>
</dbReference>
<name>A0ABS4X1P7_9MICO</name>
<organism evidence="2 3">
    <name type="scientific">Brachybacterium sacelli</name>
    <dbReference type="NCBI Taxonomy" id="173364"/>
    <lineage>
        <taxon>Bacteria</taxon>
        <taxon>Bacillati</taxon>
        <taxon>Actinomycetota</taxon>
        <taxon>Actinomycetes</taxon>
        <taxon>Micrococcales</taxon>
        <taxon>Dermabacteraceae</taxon>
        <taxon>Brachybacterium</taxon>
    </lineage>
</organism>
<feature type="signal peptide" evidence="1">
    <location>
        <begin position="1"/>
        <end position="39"/>
    </location>
</feature>